<dbReference type="InterPro" id="IPR030671">
    <property type="entry name" value="Sec61-beta/Sbh"/>
</dbReference>
<keyword evidence="14" id="KW-1185">Reference proteome</keyword>
<keyword evidence="6 10" id="KW-0653">Protein transport</keyword>
<dbReference type="Proteomes" id="UP001212411">
    <property type="component" value="Chromosome 1"/>
</dbReference>
<keyword evidence="8 10" id="KW-0811">Translocation</keyword>
<evidence type="ECO:0000256" key="8">
    <source>
        <dbReference type="ARBA" id="ARBA00023010"/>
    </source>
</evidence>
<dbReference type="PANTHER" id="PTHR13509">
    <property type="entry name" value="SEC61 SUBUNIT BETA"/>
    <property type="match status" value="1"/>
</dbReference>
<evidence type="ECO:0000256" key="1">
    <source>
        <dbReference type="ARBA" id="ARBA00004389"/>
    </source>
</evidence>
<organism evidence="13 14">
    <name type="scientific">Schizosaccharomyces osmophilus</name>
    <dbReference type="NCBI Taxonomy" id="2545709"/>
    <lineage>
        <taxon>Eukaryota</taxon>
        <taxon>Fungi</taxon>
        <taxon>Dikarya</taxon>
        <taxon>Ascomycota</taxon>
        <taxon>Taphrinomycotina</taxon>
        <taxon>Schizosaccharomycetes</taxon>
        <taxon>Schizosaccharomycetales</taxon>
        <taxon>Schizosaccharomycetaceae</taxon>
        <taxon>Schizosaccharomyces</taxon>
    </lineage>
</organism>
<dbReference type="KEGG" id="som:SOMG_00125"/>
<dbReference type="GO" id="GO:0006886">
    <property type="term" value="P:intracellular protein transport"/>
    <property type="evidence" value="ECO:0007669"/>
    <property type="project" value="InterPro"/>
</dbReference>
<evidence type="ECO:0000256" key="9">
    <source>
        <dbReference type="ARBA" id="ARBA00023136"/>
    </source>
</evidence>
<dbReference type="GO" id="GO:0005784">
    <property type="term" value="C:Sec61 translocon complex"/>
    <property type="evidence" value="ECO:0007669"/>
    <property type="project" value="UniProtKB-UniRule"/>
</dbReference>
<feature type="compositionally biased region" description="Low complexity" evidence="11">
    <location>
        <begin position="41"/>
        <end position="52"/>
    </location>
</feature>
<evidence type="ECO:0000256" key="3">
    <source>
        <dbReference type="ARBA" id="ARBA00022448"/>
    </source>
</evidence>
<dbReference type="RefSeq" id="XP_056036985.1">
    <property type="nucleotide sequence ID" value="XM_056178923.1"/>
</dbReference>
<accession>A0AAE9WAH0</accession>
<dbReference type="PIRSF" id="PIRSF006398">
    <property type="entry name" value="Sec61_beta_euk"/>
    <property type="match status" value="1"/>
</dbReference>
<keyword evidence="3 10" id="KW-0813">Transport</keyword>
<feature type="region of interest" description="Disordered" evidence="11">
    <location>
        <begin position="1"/>
        <end position="54"/>
    </location>
</feature>
<evidence type="ECO:0000256" key="2">
    <source>
        <dbReference type="ARBA" id="ARBA00006103"/>
    </source>
</evidence>
<keyword evidence="7 12" id="KW-1133">Transmembrane helix</keyword>
<gene>
    <name evidence="13" type="primary">sbh1</name>
    <name evidence="13" type="ORF">SOMG_00125</name>
</gene>
<evidence type="ECO:0000313" key="14">
    <source>
        <dbReference type="Proteomes" id="UP001212411"/>
    </source>
</evidence>
<sequence length="102" mass="10345">MSSSKASGIVKNAGSSAPGGPKSQIRRRAAAEKTAKDSNTGPAGPRAAGADGSTPTLLKLYSDEATGFKVDPVVVMVLSVGFIASVFALHIVARVLKNFASE</sequence>
<proteinExistence type="inferred from homology"/>
<evidence type="ECO:0000256" key="5">
    <source>
        <dbReference type="ARBA" id="ARBA00022824"/>
    </source>
</evidence>
<evidence type="ECO:0000313" key="13">
    <source>
        <dbReference type="EMBL" id="WBW72742.1"/>
    </source>
</evidence>
<name>A0AAE9WAH0_9SCHI</name>
<evidence type="ECO:0000256" key="6">
    <source>
        <dbReference type="ARBA" id="ARBA00022927"/>
    </source>
</evidence>
<dbReference type="AlphaFoldDB" id="A0AAE9WAH0"/>
<dbReference type="EMBL" id="CP115611">
    <property type="protein sequence ID" value="WBW72742.1"/>
    <property type="molecule type" value="Genomic_DNA"/>
</dbReference>
<dbReference type="GeneID" id="80873612"/>
<keyword evidence="9 10" id="KW-0472">Membrane</keyword>
<evidence type="ECO:0000256" key="4">
    <source>
        <dbReference type="ARBA" id="ARBA00022692"/>
    </source>
</evidence>
<evidence type="ECO:0000256" key="11">
    <source>
        <dbReference type="SAM" id="MobiDB-lite"/>
    </source>
</evidence>
<reference evidence="13 14" key="1">
    <citation type="journal article" date="2023" name="G3 (Bethesda)">
        <title>A high-quality reference genome for the fission yeast Schizosaccharomyces osmophilus.</title>
        <authorList>
            <person name="Jia G.S."/>
            <person name="Zhang W.C."/>
            <person name="Liang Y."/>
            <person name="Liu X.H."/>
            <person name="Rhind N."/>
            <person name="Pidoux A."/>
            <person name="Brysch-Herzberg M."/>
            <person name="Du L.L."/>
        </authorList>
    </citation>
    <scope>NUCLEOTIDE SEQUENCE [LARGE SCALE GENOMIC DNA]</scope>
    <source>
        <strain evidence="13 14">CBS 15793</strain>
    </source>
</reference>
<feature type="transmembrane region" description="Helical" evidence="12">
    <location>
        <begin position="73"/>
        <end position="96"/>
    </location>
</feature>
<evidence type="ECO:0000256" key="7">
    <source>
        <dbReference type="ARBA" id="ARBA00022989"/>
    </source>
</evidence>
<keyword evidence="5 10" id="KW-0256">Endoplasmic reticulum</keyword>
<evidence type="ECO:0000256" key="12">
    <source>
        <dbReference type="SAM" id="Phobius"/>
    </source>
</evidence>
<keyword evidence="4 12" id="KW-0812">Transmembrane</keyword>
<comment type="similarity">
    <text evidence="2 10">Belongs to the SEC61-beta family.</text>
</comment>
<comment type="function">
    <text evidence="10">Necessary for protein translocation in the endoplasmic reticulum.</text>
</comment>
<evidence type="ECO:0000256" key="10">
    <source>
        <dbReference type="PIRNR" id="PIRNR006398"/>
    </source>
</evidence>
<dbReference type="Pfam" id="PF03911">
    <property type="entry name" value="Sec61_beta"/>
    <property type="match status" value="1"/>
</dbReference>
<comment type="subcellular location">
    <subcellularLocation>
        <location evidence="1">Endoplasmic reticulum membrane</location>
        <topology evidence="1">Single-pass membrane protein</topology>
    </subcellularLocation>
</comment>
<dbReference type="InterPro" id="IPR016482">
    <property type="entry name" value="SecG/Sec61-beta/Sbh"/>
</dbReference>
<protein>
    <recommendedName>
        <fullName evidence="10">Protein transport protein Sec61 subunit beta</fullName>
    </recommendedName>
</protein>